<dbReference type="NCBIfam" id="TIGR01764">
    <property type="entry name" value="excise"/>
    <property type="match status" value="1"/>
</dbReference>
<dbReference type="EMBL" id="JACXAD010000024">
    <property type="protein sequence ID" value="MBD2769823.1"/>
    <property type="molecule type" value="Genomic_DNA"/>
</dbReference>
<organism evidence="2 3">
    <name type="scientific">Hymenobacter montanus</name>
    <dbReference type="NCBI Taxonomy" id="2771359"/>
    <lineage>
        <taxon>Bacteria</taxon>
        <taxon>Pseudomonadati</taxon>
        <taxon>Bacteroidota</taxon>
        <taxon>Cytophagia</taxon>
        <taxon>Cytophagales</taxon>
        <taxon>Hymenobacteraceae</taxon>
        <taxon>Hymenobacter</taxon>
    </lineage>
</organism>
<evidence type="ECO:0000313" key="3">
    <source>
        <dbReference type="Proteomes" id="UP000612233"/>
    </source>
</evidence>
<dbReference type="GO" id="GO:0003677">
    <property type="term" value="F:DNA binding"/>
    <property type="evidence" value="ECO:0007669"/>
    <property type="project" value="InterPro"/>
</dbReference>
<keyword evidence="3" id="KW-1185">Reference proteome</keyword>
<name>A0A927GKP9_9BACT</name>
<dbReference type="RefSeq" id="WP_191006635.1">
    <property type="nucleotide sequence ID" value="NZ_JACXAD010000024.1"/>
</dbReference>
<dbReference type="InterPro" id="IPR041657">
    <property type="entry name" value="HTH_17"/>
</dbReference>
<dbReference type="AlphaFoldDB" id="A0A927GKP9"/>
<evidence type="ECO:0000259" key="1">
    <source>
        <dbReference type="Pfam" id="PF12728"/>
    </source>
</evidence>
<comment type="caution">
    <text evidence="2">The sequence shown here is derived from an EMBL/GenBank/DDBJ whole genome shotgun (WGS) entry which is preliminary data.</text>
</comment>
<dbReference type="InterPro" id="IPR010093">
    <property type="entry name" value="SinI_DNA-bd"/>
</dbReference>
<feature type="domain" description="Helix-turn-helix" evidence="1">
    <location>
        <begin position="81"/>
        <end position="129"/>
    </location>
</feature>
<dbReference type="InterPro" id="IPR009061">
    <property type="entry name" value="DNA-bd_dom_put_sf"/>
</dbReference>
<gene>
    <name evidence="2" type="ORF">IC235_18190</name>
</gene>
<evidence type="ECO:0000313" key="2">
    <source>
        <dbReference type="EMBL" id="MBD2769823.1"/>
    </source>
</evidence>
<accession>A0A927GKP9</accession>
<dbReference type="SUPFAM" id="SSF46955">
    <property type="entry name" value="Putative DNA-binding domain"/>
    <property type="match status" value="1"/>
</dbReference>
<sequence length="152" mass="17247">MEAILEKPSLQDQRVASASLPYFDAFHKRGLKKGGDLVELRLQEHDEAVTIPRKALELLKFILLSMAEGKAVSLIPSDSELSTQQAADMLNVSRPHLVKLLEQGAIPFKKVGSHRRVQLEHLLSYEQQQAQQQRQHLQFLVQQAQELNLGYQ</sequence>
<dbReference type="Proteomes" id="UP000612233">
    <property type="component" value="Unassembled WGS sequence"/>
</dbReference>
<reference evidence="2" key="1">
    <citation type="submission" date="2020-09" db="EMBL/GenBank/DDBJ databases">
        <authorList>
            <person name="Kim M.K."/>
        </authorList>
    </citation>
    <scope>NUCLEOTIDE SEQUENCE</scope>
    <source>
        <strain evidence="2">BT664</strain>
    </source>
</reference>
<protein>
    <submittedName>
        <fullName evidence="2">Helix-turn-helix domain-containing protein</fullName>
    </submittedName>
</protein>
<proteinExistence type="predicted"/>
<dbReference type="Pfam" id="PF12728">
    <property type="entry name" value="HTH_17"/>
    <property type="match status" value="1"/>
</dbReference>